<organism evidence="3 4">
    <name type="scientific">Opitutus terrae (strain DSM 11246 / JCM 15787 / PB90-1)</name>
    <dbReference type="NCBI Taxonomy" id="452637"/>
    <lineage>
        <taxon>Bacteria</taxon>
        <taxon>Pseudomonadati</taxon>
        <taxon>Verrucomicrobiota</taxon>
        <taxon>Opitutia</taxon>
        <taxon>Opitutales</taxon>
        <taxon>Opitutaceae</taxon>
        <taxon>Opitutus</taxon>
    </lineage>
</organism>
<evidence type="ECO:0000256" key="1">
    <source>
        <dbReference type="SAM" id="SignalP"/>
    </source>
</evidence>
<sequence>MRIALLMFTLLCGAALLHAEETKPAPAPPALPRLLDLGAGKCIPCKRMKPILAELTREYADQFTVVFIDVWEDNAAAEPYGIRLIPTQIFYAADGQELFRHEGFYGKKEILAKWRELGVALKEPATAKNE</sequence>
<evidence type="ECO:0000313" key="3">
    <source>
        <dbReference type="EMBL" id="ACB77333.1"/>
    </source>
</evidence>
<name>B1ZZZ7_OPITP</name>
<reference evidence="3 4" key="1">
    <citation type="journal article" date="2011" name="J. Bacteriol.">
        <title>Genome sequence of the verrucomicrobium Opitutus terrae PB90-1, an abundant inhabitant of rice paddy soil ecosystems.</title>
        <authorList>
            <person name="van Passel M.W."/>
            <person name="Kant R."/>
            <person name="Palva A."/>
            <person name="Copeland A."/>
            <person name="Lucas S."/>
            <person name="Lapidus A."/>
            <person name="Glavina del Rio T."/>
            <person name="Pitluck S."/>
            <person name="Goltsman E."/>
            <person name="Clum A."/>
            <person name="Sun H."/>
            <person name="Schmutz J."/>
            <person name="Larimer F.W."/>
            <person name="Land M.L."/>
            <person name="Hauser L."/>
            <person name="Kyrpides N."/>
            <person name="Mikhailova N."/>
            <person name="Richardson P.P."/>
            <person name="Janssen P.H."/>
            <person name="de Vos W.M."/>
            <person name="Smidt H."/>
        </authorList>
    </citation>
    <scope>NUCLEOTIDE SEQUENCE [LARGE SCALE GENOMIC DNA]</scope>
    <source>
        <strain evidence="4">DSM 11246 / JCM 15787 / PB90-1</strain>
    </source>
</reference>
<dbReference type="PROSITE" id="PS51352">
    <property type="entry name" value="THIOREDOXIN_2"/>
    <property type="match status" value="1"/>
</dbReference>
<dbReference type="Pfam" id="PF00085">
    <property type="entry name" value="Thioredoxin"/>
    <property type="match status" value="1"/>
</dbReference>
<dbReference type="InterPro" id="IPR036249">
    <property type="entry name" value="Thioredoxin-like_sf"/>
</dbReference>
<proteinExistence type="predicted"/>
<dbReference type="AlphaFoldDB" id="B1ZZZ7"/>
<dbReference type="KEGG" id="ote:Oter_4059"/>
<feature type="domain" description="Thioredoxin" evidence="2">
    <location>
        <begin position="10"/>
        <end position="119"/>
    </location>
</feature>
<gene>
    <name evidence="3" type="ordered locus">Oter_4059</name>
</gene>
<dbReference type="Gene3D" id="3.40.30.10">
    <property type="entry name" value="Glutaredoxin"/>
    <property type="match status" value="1"/>
</dbReference>
<dbReference type="GO" id="GO:0045454">
    <property type="term" value="P:cell redox homeostasis"/>
    <property type="evidence" value="ECO:0007669"/>
    <property type="project" value="TreeGrafter"/>
</dbReference>
<dbReference type="SUPFAM" id="SSF52833">
    <property type="entry name" value="Thioredoxin-like"/>
    <property type="match status" value="1"/>
</dbReference>
<dbReference type="GO" id="GO:0005829">
    <property type="term" value="C:cytosol"/>
    <property type="evidence" value="ECO:0007669"/>
    <property type="project" value="TreeGrafter"/>
</dbReference>
<dbReference type="GO" id="GO:0015035">
    <property type="term" value="F:protein-disulfide reductase activity"/>
    <property type="evidence" value="ECO:0007669"/>
    <property type="project" value="TreeGrafter"/>
</dbReference>
<evidence type="ECO:0000259" key="2">
    <source>
        <dbReference type="PROSITE" id="PS51352"/>
    </source>
</evidence>
<dbReference type="InterPro" id="IPR013766">
    <property type="entry name" value="Thioredoxin_domain"/>
</dbReference>
<dbReference type="PANTHER" id="PTHR45663:SF11">
    <property type="entry name" value="GEO12009P1"/>
    <property type="match status" value="1"/>
</dbReference>
<dbReference type="CDD" id="cd02947">
    <property type="entry name" value="TRX_family"/>
    <property type="match status" value="1"/>
</dbReference>
<dbReference type="HOGENOM" id="CLU_090389_13_0_0"/>
<protein>
    <submittedName>
        <fullName evidence="3">Thioredoxin domain</fullName>
    </submittedName>
</protein>
<feature type="signal peptide" evidence="1">
    <location>
        <begin position="1"/>
        <end position="19"/>
    </location>
</feature>
<dbReference type="EMBL" id="CP001032">
    <property type="protein sequence ID" value="ACB77333.1"/>
    <property type="molecule type" value="Genomic_DNA"/>
</dbReference>
<dbReference type="OrthoDB" id="9790390at2"/>
<evidence type="ECO:0000313" key="4">
    <source>
        <dbReference type="Proteomes" id="UP000007013"/>
    </source>
</evidence>
<dbReference type="PANTHER" id="PTHR45663">
    <property type="entry name" value="GEO12009P1"/>
    <property type="match status" value="1"/>
</dbReference>
<dbReference type="Proteomes" id="UP000007013">
    <property type="component" value="Chromosome"/>
</dbReference>
<keyword evidence="1" id="KW-0732">Signal</keyword>
<dbReference type="eggNOG" id="COG0526">
    <property type="taxonomic scope" value="Bacteria"/>
</dbReference>
<accession>B1ZZZ7</accession>
<dbReference type="RefSeq" id="WP_012376861.1">
    <property type="nucleotide sequence ID" value="NC_010571.1"/>
</dbReference>
<dbReference type="STRING" id="452637.Oter_4059"/>
<feature type="chain" id="PRO_5002775066" evidence="1">
    <location>
        <begin position="20"/>
        <end position="130"/>
    </location>
</feature>
<keyword evidence="4" id="KW-1185">Reference proteome</keyword>